<name>A0ABX2N5A1_9SPHN</name>
<accession>A0ABX2N5A1</accession>
<dbReference type="RefSeq" id="WP_176280359.1">
    <property type="nucleotide sequence ID" value="NZ_JABWMH010000004.1"/>
</dbReference>
<dbReference type="Proteomes" id="UP000652427">
    <property type="component" value="Unassembled WGS sequence"/>
</dbReference>
<organism evidence="1 2">
    <name type="scientific">Parasphingorhabdus flavimaris</name>
    <dbReference type="NCBI Taxonomy" id="266812"/>
    <lineage>
        <taxon>Bacteria</taxon>
        <taxon>Pseudomonadati</taxon>
        <taxon>Pseudomonadota</taxon>
        <taxon>Alphaproteobacteria</taxon>
        <taxon>Sphingomonadales</taxon>
        <taxon>Sphingomonadaceae</taxon>
        <taxon>Parasphingorhabdus</taxon>
    </lineage>
</organism>
<protein>
    <submittedName>
        <fullName evidence="1">DUF1491 family protein</fullName>
    </submittedName>
</protein>
<evidence type="ECO:0000313" key="1">
    <source>
        <dbReference type="EMBL" id="NVD28908.1"/>
    </source>
</evidence>
<dbReference type="Gene3D" id="3.40.1530.20">
    <property type="entry name" value="Protein of unknown function (DUF1491)"/>
    <property type="match status" value="1"/>
</dbReference>
<comment type="caution">
    <text evidence="1">The sequence shown here is derived from an EMBL/GenBank/DDBJ whole genome shotgun (WGS) entry which is preliminary data.</text>
</comment>
<evidence type="ECO:0000313" key="2">
    <source>
        <dbReference type="Proteomes" id="UP000652427"/>
    </source>
</evidence>
<dbReference type="Pfam" id="PF07372">
    <property type="entry name" value="DUF1491"/>
    <property type="match status" value="1"/>
</dbReference>
<proteinExistence type="predicted"/>
<sequence length="112" mass="12815">MIEPRLSAEMKVQSLLRLVSQNGGFGAVLKKGDRISGAILIQCLEKGENPKLLENMPSLDGLPNWQQIWPQATDNNKELYEYISQRFRFDPDMWLIELDIPDAERLIAQMGQ</sequence>
<keyword evidence="2" id="KW-1185">Reference proteome</keyword>
<gene>
    <name evidence="1" type="ORF">HUO14_13485</name>
</gene>
<dbReference type="EMBL" id="JABWMH010000004">
    <property type="protein sequence ID" value="NVD28908.1"/>
    <property type="molecule type" value="Genomic_DNA"/>
</dbReference>
<dbReference type="InterPro" id="IPR009964">
    <property type="entry name" value="DUF1491"/>
</dbReference>
<reference evidence="1 2" key="1">
    <citation type="submission" date="2020-06" db="EMBL/GenBank/DDBJ databases">
        <authorList>
            <person name="Kim S.-J."/>
            <person name="Park S.-J."/>
        </authorList>
    </citation>
    <scope>NUCLEOTIDE SEQUENCE [LARGE SCALE GENOMIC DNA]</scope>
    <source>
        <strain evidence="1 2">SW-151</strain>
    </source>
</reference>